<proteinExistence type="predicted"/>
<comment type="caution">
    <text evidence="1">The sequence shown here is derived from an EMBL/GenBank/DDBJ whole genome shotgun (WGS) entry which is preliminary data.</text>
</comment>
<organism evidence="1 2">
    <name type="scientific">Ureibacillus terrenus</name>
    <dbReference type="NCBI Taxonomy" id="118246"/>
    <lineage>
        <taxon>Bacteria</taxon>
        <taxon>Bacillati</taxon>
        <taxon>Bacillota</taxon>
        <taxon>Bacilli</taxon>
        <taxon>Bacillales</taxon>
        <taxon>Caryophanaceae</taxon>
        <taxon>Ureibacillus</taxon>
    </lineage>
</organism>
<keyword evidence="1" id="KW-0255">Endonuclease</keyword>
<keyword evidence="2" id="KW-1185">Reference proteome</keyword>
<dbReference type="Proteomes" id="UP000315753">
    <property type="component" value="Unassembled WGS sequence"/>
</dbReference>
<sequence length="65" mass="7587">MNRFQFLISQLDCLDELMTARFENERAMISDYFFGQIVSAHQKVSLAEKNIHVKNTCSPFNSELE</sequence>
<evidence type="ECO:0000313" key="1">
    <source>
        <dbReference type="EMBL" id="TQE92344.1"/>
    </source>
</evidence>
<keyword evidence="1" id="KW-0378">Hydrolase</keyword>
<dbReference type="GO" id="GO:0004519">
    <property type="term" value="F:endonuclease activity"/>
    <property type="evidence" value="ECO:0007669"/>
    <property type="project" value="UniProtKB-KW"/>
</dbReference>
<dbReference type="RefSeq" id="WP_141600896.1">
    <property type="nucleotide sequence ID" value="NZ_JARMSB010000004.1"/>
</dbReference>
<dbReference type="EMBL" id="VIGD01000001">
    <property type="protein sequence ID" value="TQE92344.1"/>
    <property type="molecule type" value="Genomic_DNA"/>
</dbReference>
<name>A0A540V6E3_9BACL</name>
<keyword evidence="1" id="KW-0540">Nuclease</keyword>
<dbReference type="OrthoDB" id="2455173at2"/>
<evidence type="ECO:0000313" key="2">
    <source>
        <dbReference type="Proteomes" id="UP000315753"/>
    </source>
</evidence>
<protein>
    <submittedName>
        <fullName evidence="1">Endonuclease</fullName>
    </submittedName>
</protein>
<gene>
    <name evidence="1" type="ORF">FKZ59_01150</name>
</gene>
<reference evidence="1 2" key="1">
    <citation type="submission" date="2019-06" db="EMBL/GenBank/DDBJ databases">
        <title>Genome sequence of Ureibacillus terrenus.</title>
        <authorList>
            <person name="Maclea K.S."/>
            <person name="Simoes M."/>
        </authorList>
    </citation>
    <scope>NUCLEOTIDE SEQUENCE [LARGE SCALE GENOMIC DNA]</scope>
    <source>
        <strain evidence="1 2">ATCC BAA-384</strain>
    </source>
</reference>
<dbReference type="AlphaFoldDB" id="A0A540V6E3"/>
<accession>A0A540V6E3</accession>